<organism evidence="1">
    <name type="scientific">marine sediment metagenome</name>
    <dbReference type="NCBI Taxonomy" id="412755"/>
    <lineage>
        <taxon>unclassified sequences</taxon>
        <taxon>metagenomes</taxon>
        <taxon>ecological metagenomes</taxon>
    </lineage>
</organism>
<sequence length="59" mass="7116">ARLVGFKEKIEWDTSKPDGQPRRRLDTSRAEREFGFKAKMDFEEGLKRTSEWYKRNCFS</sequence>
<evidence type="ECO:0000313" key="1">
    <source>
        <dbReference type="EMBL" id="GAI89821.1"/>
    </source>
</evidence>
<dbReference type="Gene3D" id="3.40.50.720">
    <property type="entry name" value="NAD(P)-binding Rossmann-like Domain"/>
    <property type="match status" value="1"/>
</dbReference>
<gene>
    <name evidence="1" type="ORF">S12H4_32339</name>
</gene>
<feature type="non-terminal residue" evidence="1">
    <location>
        <position position="1"/>
    </location>
</feature>
<dbReference type="SUPFAM" id="SSF51735">
    <property type="entry name" value="NAD(P)-binding Rossmann-fold domains"/>
    <property type="match status" value="1"/>
</dbReference>
<name>X1TEM1_9ZZZZ</name>
<reference evidence="1" key="1">
    <citation type="journal article" date="2014" name="Front. Microbiol.">
        <title>High frequency of phylogenetically diverse reductive dehalogenase-homologous genes in deep subseafloor sedimentary metagenomes.</title>
        <authorList>
            <person name="Kawai M."/>
            <person name="Futagami T."/>
            <person name="Toyoda A."/>
            <person name="Takaki Y."/>
            <person name="Nishi S."/>
            <person name="Hori S."/>
            <person name="Arai W."/>
            <person name="Tsubouchi T."/>
            <person name="Morono Y."/>
            <person name="Uchiyama I."/>
            <person name="Ito T."/>
            <person name="Fujiyama A."/>
            <person name="Inagaki F."/>
            <person name="Takami H."/>
        </authorList>
    </citation>
    <scope>NUCLEOTIDE SEQUENCE</scope>
    <source>
        <strain evidence="1">Expedition CK06-06</strain>
    </source>
</reference>
<dbReference type="EMBL" id="BARW01018954">
    <property type="protein sequence ID" value="GAI89821.1"/>
    <property type="molecule type" value="Genomic_DNA"/>
</dbReference>
<comment type="caution">
    <text evidence="1">The sequence shown here is derived from an EMBL/GenBank/DDBJ whole genome shotgun (WGS) entry which is preliminary data.</text>
</comment>
<accession>X1TEM1</accession>
<dbReference type="InterPro" id="IPR036291">
    <property type="entry name" value="NAD(P)-bd_dom_sf"/>
</dbReference>
<proteinExistence type="predicted"/>
<dbReference type="AlphaFoldDB" id="X1TEM1"/>
<evidence type="ECO:0008006" key="2">
    <source>
        <dbReference type="Google" id="ProtNLM"/>
    </source>
</evidence>
<dbReference type="Gene3D" id="3.90.25.10">
    <property type="entry name" value="UDP-galactose 4-epimerase, domain 1"/>
    <property type="match status" value="1"/>
</dbReference>
<protein>
    <recommendedName>
        <fullName evidence="2">NAD(P)-binding domain-containing protein</fullName>
    </recommendedName>
</protein>